<dbReference type="InterPro" id="IPR024893">
    <property type="entry name" value="ATP_PRibTrfase_HisG_short"/>
</dbReference>
<comment type="function">
    <text evidence="15 16">Catalyzes the condensation of ATP and 5-phosphoribose 1-diphosphate to form N'-(5'-phosphoribosyl)-ATP (PR-ATP). Has a crucial role in the pathway because the rate of histidine biosynthesis seems to be controlled primarily by regulation of HisG enzymatic activity.</text>
</comment>
<dbReference type="Gene3D" id="3.40.190.10">
    <property type="entry name" value="Periplasmic binding protein-like II"/>
    <property type="match status" value="2"/>
</dbReference>
<dbReference type="InterPro" id="IPR018198">
    <property type="entry name" value="ATP_PRibTrfase_CS"/>
</dbReference>
<evidence type="ECO:0000256" key="3">
    <source>
        <dbReference type="ARBA" id="ARBA00004667"/>
    </source>
</evidence>
<dbReference type="GO" id="GO:0003879">
    <property type="term" value="F:ATP phosphoribosyltransferase activity"/>
    <property type="evidence" value="ECO:0007669"/>
    <property type="project" value="UniProtKB-UniRule"/>
</dbReference>
<evidence type="ECO:0000256" key="14">
    <source>
        <dbReference type="ARBA" id="ARBA00023102"/>
    </source>
</evidence>
<dbReference type="PANTHER" id="PTHR21403">
    <property type="entry name" value="ATP PHOSPHORIBOSYLTRANSFERASE ATP-PRTASE"/>
    <property type="match status" value="1"/>
</dbReference>
<keyword evidence="10 16" id="KW-0328">Glycosyltransferase</keyword>
<evidence type="ECO:0000259" key="17">
    <source>
        <dbReference type="Pfam" id="PF01634"/>
    </source>
</evidence>
<keyword evidence="9 16" id="KW-0028">Amino-acid biosynthesis</keyword>
<comment type="catalytic activity">
    <reaction evidence="1 16">
        <text>1-(5-phospho-beta-D-ribosyl)-ATP + diphosphate = 5-phospho-alpha-D-ribose 1-diphosphate + ATP</text>
        <dbReference type="Rhea" id="RHEA:18473"/>
        <dbReference type="ChEBI" id="CHEBI:30616"/>
        <dbReference type="ChEBI" id="CHEBI:33019"/>
        <dbReference type="ChEBI" id="CHEBI:58017"/>
        <dbReference type="ChEBI" id="CHEBI:73183"/>
        <dbReference type="EC" id="2.4.2.17"/>
    </reaction>
</comment>
<comment type="domain">
    <text evidence="16">Lacks the C-terminal regulatory region which is replaced by HisZ.</text>
</comment>
<comment type="caution">
    <text evidence="18">The sequence shown here is derived from an EMBL/GenBank/DDBJ whole genome shotgun (WGS) entry which is preliminary data.</text>
</comment>
<dbReference type="EC" id="2.4.2.17" evidence="6 16"/>
<evidence type="ECO:0000256" key="6">
    <source>
        <dbReference type="ARBA" id="ARBA00011946"/>
    </source>
</evidence>
<organism evidence="18 19">
    <name type="scientific">Oceanobacillus picturae</name>
    <dbReference type="NCBI Taxonomy" id="171693"/>
    <lineage>
        <taxon>Bacteria</taxon>
        <taxon>Bacillati</taxon>
        <taxon>Bacillota</taxon>
        <taxon>Bacilli</taxon>
        <taxon>Bacillales</taxon>
        <taxon>Bacillaceae</taxon>
        <taxon>Oceanobacillus</taxon>
    </lineage>
</organism>
<accession>A0A0U9H5N9</accession>
<dbReference type="FunFam" id="3.40.190.10:FF:000011">
    <property type="entry name" value="ATP phosphoribosyltransferase"/>
    <property type="match status" value="1"/>
</dbReference>
<evidence type="ECO:0000256" key="4">
    <source>
        <dbReference type="ARBA" id="ARBA00009489"/>
    </source>
</evidence>
<dbReference type="NCBIfam" id="TIGR00070">
    <property type="entry name" value="hisG"/>
    <property type="match status" value="1"/>
</dbReference>
<keyword evidence="13 16" id="KW-0067">ATP-binding</keyword>
<evidence type="ECO:0000256" key="7">
    <source>
        <dbReference type="ARBA" id="ARBA00020998"/>
    </source>
</evidence>
<dbReference type="CDD" id="cd13595">
    <property type="entry name" value="PBP2_HisGs"/>
    <property type="match status" value="1"/>
</dbReference>
<evidence type="ECO:0000256" key="1">
    <source>
        <dbReference type="ARBA" id="ARBA00000915"/>
    </source>
</evidence>
<dbReference type="Pfam" id="PF01634">
    <property type="entry name" value="HisG"/>
    <property type="match status" value="1"/>
</dbReference>
<evidence type="ECO:0000256" key="12">
    <source>
        <dbReference type="ARBA" id="ARBA00022741"/>
    </source>
</evidence>
<evidence type="ECO:0000256" key="2">
    <source>
        <dbReference type="ARBA" id="ARBA00004496"/>
    </source>
</evidence>
<dbReference type="RefSeq" id="WP_058949314.1">
    <property type="nucleotide sequence ID" value="NZ_BBXV01000008.1"/>
</dbReference>
<dbReference type="GO" id="GO:0005524">
    <property type="term" value="F:ATP binding"/>
    <property type="evidence" value="ECO:0007669"/>
    <property type="project" value="UniProtKB-KW"/>
</dbReference>
<dbReference type="GO" id="GO:0005737">
    <property type="term" value="C:cytoplasm"/>
    <property type="evidence" value="ECO:0007669"/>
    <property type="project" value="UniProtKB-SubCell"/>
</dbReference>
<keyword evidence="8 16" id="KW-0963">Cytoplasm</keyword>
<dbReference type="Proteomes" id="UP000052946">
    <property type="component" value="Unassembled WGS sequence"/>
</dbReference>
<evidence type="ECO:0000256" key="13">
    <source>
        <dbReference type="ARBA" id="ARBA00022840"/>
    </source>
</evidence>
<dbReference type="HAMAP" id="MF_01018">
    <property type="entry name" value="HisG_Short"/>
    <property type="match status" value="1"/>
</dbReference>
<feature type="domain" description="ATP phosphoribosyltransferase catalytic" evidence="17">
    <location>
        <begin position="53"/>
        <end position="203"/>
    </location>
</feature>
<evidence type="ECO:0000256" key="10">
    <source>
        <dbReference type="ARBA" id="ARBA00022676"/>
    </source>
</evidence>
<reference evidence="18 19" key="2">
    <citation type="journal article" date="2016" name="Genome Announc.">
        <title>Draft Genome Sequence of Oceanobacillus picturae Heshi-B3, Isolated from Fermented Rice Bran in a Traditional Japanese Seafood Dish.</title>
        <authorList>
            <person name="Akuzawa S."/>
            <person name="Nagaoka J."/>
            <person name="Kanekatsu M."/>
            <person name="Kanesaki Y."/>
            <person name="Suzuki T."/>
        </authorList>
    </citation>
    <scope>NUCLEOTIDE SEQUENCE [LARGE SCALE GENOMIC DNA]</scope>
    <source>
        <strain evidence="18 19">Heshi-B3</strain>
    </source>
</reference>
<gene>
    <name evidence="16" type="primary">hisG</name>
    <name evidence="18" type="ORF">OPHB3_0533</name>
</gene>
<evidence type="ECO:0000313" key="19">
    <source>
        <dbReference type="Proteomes" id="UP000052946"/>
    </source>
</evidence>
<dbReference type="InterPro" id="IPR001348">
    <property type="entry name" value="ATP_PRibTrfase_HisG"/>
</dbReference>
<evidence type="ECO:0000256" key="11">
    <source>
        <dbReference type="ARBA" id="ARBA00022679"/>
    </source>
</evidence>
<dbReference type="InterPro" id="IPR013820">
    <property type="entry name" value="ATP_PRibTrfase_cat"/>
</dbReference>
<dbReference type="AlphaFoldDB" id="A0A0U9H5N9"/>
<proteinExistence type="inferred from homology"/>
<dbReference type="FunFam" id="3.40.190.10:FF:000008">
    <property type="entry name" value="ATP phosphoribosyltransferase"/>
    <property type="match status" value="1"/>
</dbReference>
<dbReference type="PROSITE" id="PS01316">
    <property type="entry name" value="ATP_P_PHORIBOSYLTR"/>
    <property type="match status" value="1"/>
</dbReference>
<evidence type="ECO:0000256" key="16">
    <source>
        <dbReference type="HAMAP-Rule" id="MF_01018"/>
    </source>
</evidence>
<keyword evidence="11 16" id="KW-0808">Transferase</keyword>
<evidence type="ECO:0000256" key="15">
    <source>
        <dbReference type="ARBA" id="ARBA00024861"/>
    </source>
</evidence>
<comment type="similarity">
    <text evidence="4 16">Belongs to the ATP phosphoribosyltransferase family. Short subfamily.</text>
</comment>
<evidence type="ECO:0000256" key="8">
    <source>
        <dbReference type="ARBA" id="ARBA00022490"/>
    </source>
</evidence>
<evidence type="ECO:0000313" key="18">
    <source>
        <dbReference type="EMBL" id="GAQ16609.1"/>
    </source>
</evidence>
<keyword evidence="12 16" id="KW-0547">Nucleotide-binding</keyword>
<dbReference type="UniPathway" id="UPA00031">
    <property type="reaction ID" value="UER00006"/>
</dbReference>
<dbReference type="EMBL" id="BBXV01000008">
    <property type="protein sequence ID" value="GAQ16609.1"/>
    <property type="molecule type" value="Genomic_DNA"/>
</dbReference>
<comment type="subunit">
    <text evidence="5 16">Heteromultimer composed of HisG and HisZ subunits.</text>
</comment>
<evidence type="ECO:0000256" key="5">
    <source>
        <dbReference type="ARBA" id="ARBA00011496"/>
    </source>
</evidence>
<dbReference type="SUPFAM" id="SSF53850">
    <property type="entry name" value="Periplasmic binding protein-like II"/>
    <property type="match status" value="1"/>
</dbReference>
<dbReference type="PANTHER" id="PTHR21403:SF8">
    <property type="entry name" value="ATP PHOSPHORIBOSYLTRANSFERASE"/>
    <property type="match status" value="1"/>
</dbReference>
<name>A0A0U9H5N9_9BACI</name>
<keyword evidence="14 16" id="KW-0368">Histidine biosynthesis</keyword>
<protein>
    <recommendedName>
        <fullName evidence="7 16">ATP phosphoribosyltransferase</fullName>
        <shortName evidence="16">ATP-PRT</shortName>
        <shortName evidence="16">ATP-PRTase</shortName>
        <ecNumber evidence="6 16">2.4.2.17</ecNumber>
    </recommendedName>
</protein>
<evidence type="ECO:0000256" key="9">
    <source>
        <dbReference type="ARBA" id="ARBA00022605"/>
    </source>
</evidence>
<comment type="pathway">
    <text evidence="3 16">Amino-acid biosynthesis; L-histidine biosynthesis; L-histidine from 5-phospho-alpha-D-ribose 1-diphosphate: step 1/9.</text>
</comment>
<reference evidence="19" key="1">
    <citation type="submission" date="2015-07" db="EMBL/GenBank/DDBJ databases">
        <title>Draft Genome Sequence of Oceanobacillus picturae Heshi-B3 that Was Isolated from Fermented Rice Bran with Aging Salted Mackerel, Which Was Named Heshiko as Traditional Fermented Seafood in Japan.</title>
        <authorList>
            <person name="Akuzawa S."/>
            <person name="Nakagawa J."/>
            <person name="Kanekatsu T."/>
            <person name="Kanesaki Y."/>
            <person name="Suzuki T."/>
        </authorList>
    </citation>
    <scope>NUCLEOTIDE SEQUENCE [LARGE SCALE GENOMIC DNA]</scope>
    <source>
        <strain evidence="19">Heshi-B3</strain>
    </source>
</reference>
<dbReference type="OrthoDB" id="9801867at2"/>
<comment type="subcellular location">
    <subcellularLocation>
        <location evidence="2 16">Cytoplasm</location>
    </subcellularLocation>
</comment>
<sequence>MSNITLALAKGRTADSTIHLLKKIGIQFQDFHEDTRKLVFLSEDASIKLIFVKAVDVPTYVEKGAADIGIAGKDNILESQADVYELLDLKIGQCKFVVAGRAGDFPPSKQRLTVASKYPNITEQHFQKKGLDVETVKLNGSVELAPLIGLADVIVDIVETGNTLKENGLEIFEDVENISTRLIVNKASFATKSNDIQLFIKRLTVGLEEEYENHNG</sequence>
<dbReference type="GO" id="GO:0000105">
    <property type="term" value="P:L-histidine biosynthetic process"/>
    <property type="evidence" value="ECO:0007669"/>
    <property type="project" value="UniProtKB-UniRule"/>
</dbReference>